<dbReference type="AlphaFoldDB" id="A0A9N9NEY7"/>
<name>A0A9N9NEY7_9GLOM</name>
<dbReference type="OrthoDB" id="2415374at2759"/>
<protein>
    <submittedName>
        <fullName evidence="1">6983_t:CDS:1</fullName>
    </submittedName>
</protein>
<evidence type="ECO:0000313" key="1">
    <source>
        <dbReference type="EMBL" id="CAG8725906.1"/>
    </source>
</evidence>
<feature type="non-terminal residue" evidence="1">
    <location>
        <position position="89"/>
    </location>
</feature>
<reference evidence="1" key="1">
    <citation type="submission" date="2021-06" db="EMBL/GenBank/DDBJ databases">
        <authorList>
            <person name="Kallberg Y."/>
            <person name="Tangrot J."/>
            <person name="Rosling A."/>
        </authorList>
    </citation>
    <scope>NUCLEOTIDE SEQUENCE</scope>
    <source>
        <strain evidence="1">UK204</strain>
    </source>
</reference>
<keyword evidence="2" id="KW-1185">Reference proteome</keyword>
<gene>
    <name evidence="1" type="ORF">FCALED_LOCUS14661</name>
</gene>
<comment type="caution">
    <text evidence="1">The sequence shown here is derived from an EMBL/GenBank/DDBJ whole genome shotgun (WGS) entry which is preliminary data.</text>
</comment>
<sequence length="89" mass="10108">NVGVDEINELSLHFGRGHSVKLHMGFLVIGCAVIGEITKEQSKSFKSSLNCTEYKKWVEARKSFKEHDELLSMDQADQKLENGPYKRPV</sequence>
<organism evidence="1 2">
    <name type="scientific">Funneliformis caledonium</name>
    <dbReference type="NCBI Taxonomy" id="1117310"/>
    <lineage>
        <taxon>Eukaryota</taxon>
        <taxon>Fungi</taxon>
        <taxon>Fungi incertae sedis</taxon>
        <taxon>Mucoromycota</taxon>
        <taxon>Glomeromycotina</taxon>
        <taxon>Glomeromycetes</taxon>
        <taxon>Glomerales</taxon>
        <taxon>Glomeraceae</taxon>
        <taxon>Funneliformis</taxon>
    </lineage>
</organism>
<feature type="non-terminal residue" evidence="1">
    <location>
        <position position="1"/>
    </location>
</feature>
<evidence type="ECO:0000313" key="2">
    <source>
        <dbReference type="Proteomes" id="UP000789570"/>
    </source>
</evidence>
<dbReference type="EMBL" id="CAJVPQ010011150">
    <property type="protein sequence ID" value="CAG8725906.1"/>
    <property type="molecule type" value="Genomic_DNA"/>
</dbReference>
<accession>A0A9N9NEY7</accession>
<dbReference type="Proteomes" id="UP000789570">
    <property type="component" value="Unassembled WGS sequence"/>
</dbReference>
<proteinExistence type="predicted"/>